<sequence length="203" mass="23153">MADPEANSVRELAARHHLSIKRVDAILRLKGLEQHWKQNKPLQTGFVKGMEDILGVTESQSSRNEQEEGERYDVGEADAQDELEGSDWARRRYQRMFWESVPEGKEAIMPAILENARSEAQAAIKAERDAKSHPSLVPRFSGKDHQKVKVVAPRPGRPAIKFIDVGGAFLDVDDRKRRIQEGERRAKLKARKKEEAEAWRHAN</sequence>
<proteinExistence type="predicted"/>
<reference evidence="1" key="1">
    <citation type="journal article" date="2021" name="New Phytol.">
        <title>Evolutionary innovations through gain and loss of genes in the ectomycorrhizal Boletales.</title>
        <authorList>
            <person name="Wu G."/>
            <person name="Miyauchi S."/>
            <person name="Morin E."/>
            <person name="Kuo A."/>
            <person name="Drula E."/>
            <person name="Varga T."/>
            <person name="Kohler A."/>
            <person name="Feng B."/>
            <person name="Cao Y."/>
            <person name="Lipzen A."/>
            <person name="Daum C."/>
            <person name="Hundley H."/>
            <person name="Pangilinan J."/>
            <person name="Johnson J."/>
            <person name="Barry K."/>
            <person name="LaButti K."/>
            <person name="Ng V."/>
            <person name="Ahrendt S."/>
            <person name="Min B."/>
            <person name="Choi I.G."/>
            <person name="Park H."/>
            <person name="Plett J.M."/>
            <person name="Magnuson J."/>
            <person name="Spatafora J.W."/>
            <person name="Nagy L.G."/>
            <person name="Henrissat B."/>
            <person name="Grigoriev I.V."/>
            <person name="Yang Z.L."/>
            <person name="Xu J."/>
            <person name="Martin F.M."/>
        </authorList>
    </citation>
    <scope>NUCLEOTIDE SEQUENCE</scope>
    <source>
        <strain evidence="1">KUC20120723A-06</strain>
    </source>
</reference>
<evidence type="ECO:0000313" key="1">
    <source>
        <dbReference type="EMBL" id="KAH7922695.1"/>
    </source>
</evidence>
<protein>
    <submittedName>
        <fullName evidence="1">Uncharacterized protein</fullName>
    </submittedName>
</protein>
<comment type="caution">
    <text evidence="1">The sequence shown here is derived from an EMBL/GenBank/DDBJ whole genome shotgun (WGS) entry which is preliminary data.</text>
</comment>
<name>A0ACB8BA53_9AGAM</name>
<gene>
    <name evidence="1" type="ORF">BV22DRAFT_1070087</name>
</gene>
<dbReference type="EMBL" id="MU266476">
    <property type="protein sequence ID" value="KAH7922695.1"/>
    <property type="molecule type" value="Genomic_DNA"/>
</dbReference>
<keyword evidence="2" id="KW-1185">Reference proteome</keyword>
<organism evidence="1 2">
    <name type="scientific">Leucogyrophana mollusca</name>
    <dbReference type="NCBI Taxonomy" id="85980"/>
    <lineage>
        <taxon>Eukaryota</taxon>
        <taxon>Fungi</taxon>
        <taxon>Dikarya</taxon>
        <taxon>Basidiomycota</taxon>
        <taxon>Agaricomycotina</taxon>
        <taxon>Agaricomycetes</taxon>
        <taxon>Agaricomycetidae</taxon>
        <taxon>Boletales</taxon>
        <taxon>Boletales incertae sedis</taxon>
        <taxon>Leucogyrophana</taxon>
    </lineage>
</organism>
<accession>A0ACB8BA53</accession>
<evidence type="ECO:0000313" key="2">
    <source>
        <dbReference type="Proteomes" id="UP000790709"/>
    </source>
</evidence>
<dbReference type="Proteomes" id="UP000790709">
    <property type="component" value="Unassembled WGS sequence"/>
</dbReference>